<keyword evidence="3 8" id="KW-1003">Cell membrane</keyword>
<proteinExistence type="inferred from homology"/>
<dbReference type="Pfam" id="PF00822">
    <property type="entry name" value="PMP22_Claudin"/>
    <property type="match status" value="1"/>
</dbReference>
<comment type="similarity">
    <text evidence="1 8">Belongs to the claudin family.</text>
</comment>
<dbReference type="PANTHER" id="PTHR12002">
    <property type="entry name" value="CLAUDIN"/>
    <property type="match status" value="1"/>
</dbReference>
<reference evidence="9" key="1">
    <citation type="thesis" date="2020" institute="ProQuest LLC" country="789 East Eisenhower Parkway, Ann Arbor, MI, USA">
        <title>Comparative Genomics and Chromosome Evolution.</title>
        <authorList>
            <person name="Mudd A.B."/>
        </authorList>
    </citation>
    <scope>NUCLEOTIDE SEQUENCE</scope>
    <source>
        <strain evidence="9">1538</strain>
        <tissue evidence="9">Blood</tissue>
    </source>
</reference>
<feature type="transmembrane region" description="Helical" evidence="8">
    <location>
        <begin position="81"/>
        <end position="101"/>
    </location>
</feature>
<keyword evidence="2 8" id="KW-0796">Tight junction</keyword>
<evidence type="ECO:0000256" key="2">
    <source>
        <dbReference type="ARBA" id="ARBA00022427"/>
    </source>
</evidence>
<evidence type="ECO:0000256" key="1">
    <source>
        <dbReference type="ARBA" id="ARBA00008295"/>
    </source>
</evidence>
<dbReference type="FunFam" id="1.20.140.150:FF:000001">
    <property type="entry name" value="Claudin"/>
    <property type="match status" value="1"/>
</dbReference>
<evidence type="ECO:0000256" key="7">
    <source>
        <dbReference type="ARBA" id="ARBA00023136"/>
    </source>
</evidence>
<dbReference type="EMBL" id="DYDO01000004">
    <property type="protein sequence ID" value="DBA25933.1"/>
    <property type="molecule type" value="Genomic_DNA"/>
</dbReference>
<keyword evidence="4 8" id="KW-0812">Transmembrane</keyword>
<comment type="function">
    <text evidence="8">Claudins function as major constituents of the tight junction complexes that regulate the permeability of epithelia.</text>
</comment>
<evidence type="ECO:0000256" key="3">
    <source>
        <dbReference type="ARBA" id="ARBA00022475"/>
    </source>
</evidence>
<dbReference type="Proteomes" id="UP001181693">
    <property type="component" value="Unassembled WGS sequence"/>
</dbReference>
<gene>
    <name evidence="9" type="ORF">GDO54_010258</name>
</gene>
<accession>A0AAV3AG29</accession>
<dbReference type="Gene3D" id="1.20.140.150">
    <property type="match status" value="1"/>
</dbReference>
<comment type="subcellular location">
    <subcellularLocation>
        <location evidence="8">Cell junction</location>
        <location evidence="8">Tight junction</location>
    </subcellularLocation>
    <subcellularLocation>
        <location evidence="8">Cell membrane</location>
        <topology evidence="8">Multi-pass membrane protein</topology>
    </subcellularLocation>
</comment>
<dbReference type="GO" id="GO:0005886">
    <property type="term" value="C:plasma membrane"/>
    <property type="evidence" value="ECO:0007669"/>
    <property type="project" value="UniProtKB-SubCell"/>
</dbReference>
<comment type="caution">
    <text evidence="9">The sequence shown here is derived from an EMBL/GenBank/DDBJ whole genome shotgun (WGS) entry which is preliminary data.</text>
</comment>
<sequence length="225" mass="24322">MTRTPFQVCALLLAMGGMTCVLVSTVSTRWKVSSSTASIITSTSVFEGLWMNCVGTSTGSVQCKKFSSLFSLATYVQACRALMIISLILGLFACLISLFGLKCTKFGSSDEHTKGKIALSGGLIFIIAGLSCLVAVSWYAATITQEFFNPLYGGIKYELGPALYIGWAGSLLAILGGSFLCCSFRKKKKPAKKGVYKYNYPEAPDNEFTQFKERKDTASTGRAYV</sequence>
<protein>
    <recommendedName>
        <fullName evidence="8">Claudin</fullName>
    </recommendedName>
</protein>
<evidence type="ECO:0000256" key="6">
    <source>
        <dbReference type="ARBA" id="ARBA00022989"/>
    </source>
</evidence>
<dbReference type="AlphaFoldDB" id="A0AAV3AG29"/>
<feature type="transmembrane region" description="Helical" evidence="8">
    <location>
        <begin position="161"/>
        <end position="184"/>
    </location>
</feature>
<dbReference type="InterPro" id="IPR017974">
    <property type="entry name" value="Claudin_CS"/>
</dbReference>
<organism evidence="9 10">
    <name type="scientific">Pyxicephalus adspersus</name>
    <name type="common">African bullfrog</name>
    <dbReference type="NCBI Taxonomy" id="30357"/>
    <lineage>
        <taxon>Eukaryota</taxon>
        <taxon>Metazoa</taxon>
        <taxon>Chordata</taxon>
        <taxon>Craniata</taxon>
        <taxon>Vertebrata</taxon>
        <taxon>Euteleostomi</taxon>
        <taxon>Amphibia</taxon>
        <taxon>Batrachia</taxon>
        <taxon>Anura</taxon>
        <taxon>Neobatrachia</taxon>
        <taxon>Ranoidea</taxon>
        <taxon>Pyxicephalidae</taxon>
        <taxon>Pyxicephalinae</taxon>
        <taxon>Pyxicephalus</taxon>
    </lineage>
</organism>
<dbReference type="InterPro" id="IPR006187">
    <property type="entry name" value="Claudin"/>
</dbReference>
<keyword evidence="5 8" id="KW-0965">Cell junction</keyword>
<comment type="caution">
    <text evidence="8">Lacks conserved residue(s) required for the propagation of feature annotation.</text>
</comment>
<dbReference type="InterPro" id="IPR004031">
    <property type="entry name" value="PMP22/EMP/MP20/Claudin"/>
</dbReference>
<dbReference type="GO" id="GO:0005923">
    <property type="term" value="C:bicellular tight junction"/>
    <property type="evidence" value="ECO:0007669"/>
    <property type="project" value="UniProtKB-SubCell"/>
</dbReference>
<evidence type="ECO:0000256" key="5">
    <source>
        <dbReference type="ARBA" id="ARBA00022949"/>
    </source>
</evidence>
<evidence type="ECO:0000256" key="4">
    <source>
        <dbReference type="ARBA" id="ARBA00022692"/>
    </source>
</evidence>
<keyword evidence="7 8" id="KW-0472">Membrane</keyword>
<evidence type="ECO:0000256" key="8">
    <source>
        <dbReference type="RuleBase" id="RU060637"/>
    </source>
</evidence>
<dbReference type="PROSITE" id="PS01346">
    <property type="entry name" value="CLAUDIN"/>
    <property type="match status" value="1"/>
</dbReference>
<name>A0AAV3AG29_PYXAD</name>
<keyword evidence="10" id="KW-1185">Reference proteome</keyword>
<keyword evidence="6 8" id="KW-1133">Transmembrane helix</keyword>
<evidence type="ECO:0000313" key="9">
    <source>
        <dbReference type="EMBL" id="DBA25933.1"/>
    </source>
</evidence>
<feature type="transmembrane region" description="Helical" evidence="8">
    <location>
        <begin position="122"/>
        <end position="141"/>
    </location>
</feature>
<evidence type="ECO:0000313" key="10">
    <source>
        <dbReference type="Proteomes" id="UP001181693"/>
    </source>
</evidence>
<dbReference type="GO" id="GO:0005198">
    <property type="term" value="F:structural molecule activity"/>
    <property type="evidence" value="ECO:0007669"/>
    <property type="project" value="InterPro"/>
</dbReference>
<dbReference type="PRINTS" id="PR01077">
    <property type="entry name" value="CLAUDIN"/>
</dbReference>